<organism evidence="2">
    <name type="scientific">marine sediment metagenome</name>
    <dbReference type="NCBI Taxonomy" id="412755"/>
    <lineage>
        <taxon>unclassified sequences</taxon>
        <taxon>metagenomes</taxon>
        <taxon>ecological metagenomes</taxon>
    </lineage>
</organism>
<feature type="non-terminal residue" evidence="2">
    <location>
        <position position="1"/>
    </location>
</feature>
<dbReference type="InterPro" id="IPR023155">
    <property type="entry name" value="Cyt_c-552/4"/>
</dbReference>
<evidence type="ECO:0000259" key="1">
    <source>
        <dbReference type="Pfam" id="PF13435"/>
    </source>
</evidence>
<name>X1VLM8_9ZZZZ</name>
<dbReference type="EMBL" id="BARW01032068">
    <property type="protein sequence ID" value="GAJ09230.1"/>
    <property type="molecule type" value="Genomic_DNA"/>
</dbReference>
<feature type="domain" description="Cytochrome c-552/4" evidence="1">
    <location>
        <begin position="142"/>
        <end position="210"/>
    </location>
</feature>
<dbReference type="Gene3D" id="1.10.1130.10">
    <property type="entry name" value="Flavocytochrome C3, Chain A"/>
    <property type="match status" value="1"/>
</dbReference>
<accession>X1VLM8</accession>
<proteinExistence type="predicted"/>
<comment type="caution">
    <text evidence="2">The sequence shown here is derived from an EMBL/GenBank/DDBJ whole genome shotgun (WGS) entry which is preliminary data.</text>
</comment>
<feature type="non-terminal residue" evidence="2">
    <location>
        <position position="242"/>
    </location>
</feature>
<dbReference type="InterPro" id="IPR036280">
    <property type="entry name" value="Multihaem_cyt_sf"/>
</dbReference>
<evidence type="ECO:0000313" key="2">
    <source>
        <dbReference type="EMBL" id="GAJ09230.1"/>
    </source>
</evidence>
<protein>
    <recommendedName>
        <fullName evidence="1">Cytochrome c-552/4 domain-containing protein</fullName>
    </recommendedName>
</protein>
<dbReference type="AlphaFoldDB" id="X1VLM8"/>
<gene>
    <name evidence="2" type="ORF">S12H4_50845</name>
</gene>
<dbReference type="SUPFAM" id="SSF48695">
    <property type="entry name" value="Multiheme cytochromes"/>
    <property type="match status" value="1"/>
</dbReference>
<dbReference type="Pfam" id="PF13435">
    <property type="entry name" value="Cytochrome_C554"/>
    <property type="match status" value="1"/>
</dbReference>
<sequence length="242" mass="26500">QIEELLVLPAGVPTLNILILNHSDPETIDSIAKAAPFVDCVVCPSESDEPAVIGNPEKRPLAFTVGRFGRYVCGLKVTAPARVGQPLRLALKALPVEEDLPKDDSLVALYEDYKQIVKDRNLLEKHPRFALPDGLEYAGSKSCKSCHGYEYEAWSTKDHARAYSTLEQVNSQFDPECVVCHVIGMDYESGFISRQETGHLINVGCENCHGPGSKHILTDGATELTEPKSTCIDCHTPEHSGD</sequence>
<reference evidence="2" key="1">
    <citation type="journal article" date="2014" name="Front. Microbiol.">
        <title>High frequency of phylogenetically diverse reductive dehalogenase-homologous genes in deep subseafloor sedimentary metagenomes.</title>
        <authorList>
            <person name="Kawai M."/>
            <person name="Futagami T."/>
            <person name="Toyoda A."/>
            <person name="Takaki Y."/>
            <person name="Nishi S."/>
            <person name="Hori S."/>
            <person name="Arai W."/>
            <person name="Tsubouchi T."/>
            <person name="Morono Y."/>
            <person name="Uchiyama I."/>
            <person name="Ito T."/>
            <person name="Fujiyama A."/>
            <person name="Inagaki F."/>
            <person name="Takami H."/>
        </authorList>
    </citation>
    <scope>NUCLEOTIDE SEQUENCE</scope>
    <source>
        <strain evidence="2">Expedition CK06-06</strain>
    </source>
</reference>